<feature type="transmembrane region" description="Helical" evidence="1">
    <location>
        <begin position="74"/>
        <end position="95"/>
    </location>
</feature>
<sequence length="235" mass="26761">MDFGYTRYGTGSSFSGDGRCGVWEMVEMREIAWQTAKKHFATFLIALTYVITTVTIILPLGFTTIYTQIFPESGLFPTMISTFLIFVSFLALVIGNLFMKKWLYIPAIICSAILFIVTLATVLASLALSVLFFFQYSNTSSNGIQDLLDNYIAVVAYIFFQILCALVAHLYYKQLMLLISDYHYIQRFVELYESHGKEHIAEMFAAGKLYDTLYPEKVICDRTNVYVIEEMGVVV</sequence>
<dbReference type="AlphaFoldDB" id="A0A1I7S1F1"/>
<keyword evidence="1" id="KW-0812">Transmembrane</keyword>
<evidence type="ECO:0000313" key="5">
    <source>
        <dbReference type="WBParaSite" id="BXY_0682600.1"/>
    </source>
</evidence>
<reference evidence="2" key="2">
    <citation type="submission" date="2020-09" db="EMBL/GenBank/DDBJ databases">
        <authorList>
            <person name="Kikuchi T."/>
        </authorList>
    </citation>
    <scope>NUCLEOTIDE SEQUENCE</scope>
    <source>
        <strain evidence="2">Ka4C1</strain>
    </source>
</reference>
<dbReference type="EMBL" id="CAJFDI010000001">
    <property type="protein sequence ID" value="CAD5208464.1"/>
    <property type="molecule type" value="Genomic_DNA"/>
</dbReference>
<name>A0A1I7S1F1_BURXY</name>
<feature type="transmembrane region" description="Helical" evidence="1">
    <location>
        <begin position="151"/>
        <end position="172"/>
    </location>
</feature>
<accession>A0A1I7S1F1</accession>
<dbReference type="OrthoDB" id="10583731at2759"/>
<feature type="transmembrane region" description="Helical" evidence="1">
    <location>
        <begin position="40"/>
        <end position="62"/>
    </location>
</feature>
<protein>
    <submittedName>
        <fullName evidence="2">(pine wood nematode) hypothetical protein</fullName>
    </submittedName>
</protein>
<evidence type="ECO:0000313" key="2">
    <source>
        <dbReference type="EMBL" id="CAD5208464.1"/>
    </source>
</evidence>
<reference evidence="5" key="1">
    <citation type="submission" date="2016-11" db="UniProtKB">
        <authorList>
            <consortium name="WormBaseParasite"/>
        </authorList>
    </citation>
    <scope>IDENTIFICATION</scope>
</reference>
<keyword evidence="4" id="KW-1185">Reference proteome</keyword>
<dbReference type="Proteomes" id="UP000095284">
    <property type="component" value="Unplaced"/>
</dbReference>
<dbReference type="WBParaSite" id="BXY_0682600.1">
    <property type="protein sequence ID" value="BXY_0682600.1"/>
    <property type="gene ID" value="BXY_0682600"/>
</dbReference>
<evidence type="ECO:0000313" key="3">
    <source>
        <dbReference type="Proteomes" id="UP000095284"/>
    </source>
</evidence>
<evidence type="ECO:0000313" key="4">
    <source>
        <dbReference type="Proteomes" id="UP000659654"/>
    </source>
</evidence>
<gene>
    <name evidence="2" type="ORF">BXYJ_LOCUS700</name>
</gene>
<evidence type="ECO:0000256" key="1">
    <source>
        <dbReference type="SAM" id="Phobius"/>
    </source>
</evidence>
<keyword evidence="1" id="KW-1133">Transmembrane helix</keyword>
<organism evidence="3 5">
    <name type="scientific">Bursaphelenchus xylophilus</name>
    <name type="common">Pinewood nematode worm</name>
    <name type="synonym">Aphelenchoides xylophilus</name>
    <dbReference type="NCBI Taxonomy" id="6326"/>
    <lineage>
        <taxon>Eukaryota</taxon>
        <taxon>Metazoa</taxon>
        <taxon>Ecdysozoa</taxon>
        <taxon>Nematoda</taxon>
        <taxon>Chromadorea</taxon>
        <taxon>Rhabditida</taxon>
        <taxon>Tylenchina</taxon>
        <taxon>Tylenchomorpha</taxon>
        <taxon>Aphelenchoidea</taxon>
        <taxon>Aphelenchoididae</taxon>
        <taxon>Bursaphelenchus</taxon>
    </lineage>
</organism>
<keyword evidence="1" id="KW-0472">Membrane</keyword>
<dbReference type="EMBL" id="CAJFCV020000001">
    <property type="protein sequence ID" value="CAG9081601.1"/>
    <property type="molecule type" value="Genomic_DNA"/>
</dbReference>
<dbReference type="Proteomes" id="UP000659654">
    <property type="component" value="Unassembled WGS sequence"/>
</dbReference>
<proteinExistence type="predicted"/>
<feature type="transmembrane region" description="Helical" evidence="1">
    <location>
        <begin position="102"/>
        <end position="131"/>
    </location>
</feature>
<dbReference type="Proteomes" id="UP000582659">
    <property type="component" value="Unassembled WGS sequence"/>
</dbReference>